<dbReference type="Proteomes" id="UP000703269">
    <property type="component" value="Unassembled WGS sequence"/>
</dbReference>
<keyword evidence="3" id="KW-1185">Reference proteome</keyword>
<accession>A0A9P3G4C9</accession>
<protein>
    <submittedName>
        <fullName evidence="2">Uncharacterized protein</fullName>
    </submittedName>
</protein>
<organism evidence="2 3">
    <name type="scientific">Phanerochaete sordida</name>
    <dbReference type="NCBI Taxonomy" id="48140"/>
    <lineage>
        <taxon>Eukaryota</taxon>
        <taxon>Fungi</taxon>
        <taxon>Dikarya</taxon>
        <taxon>Basidiomycota</taxon>
        <taxon>Agaricomycotina</taxon>
        <taxon>Agaricomycetes</taxon>
        <taxon>Polyporales</taxon>
        <taxon>Phanerochaetaceae</taxon>
        <taxon>Phanerochaete</taxon>
    </lineage>
</organism>
<gene>
    <name evidence="2" type="ORF">PsYK624_034470</name>
</gene>
<dbReference type="AlphaFoldDB" id="A0A9P3G4C9"/>
<dbReference type="EMBL" id="BPQB01000006">
    <property type="protein sequence ID" value="GJE87364.1"/>
    <property type="molecule type" value="Genomic_DNA"/>
</dbReference>
<evidence type="ECO:0000313" key="2">
    <source>
        <dbReference type="EMBL" id="GJE87364.1"/>
    </source>
</evidence>
<name>A0A9P3G4C9_9APHY</name>
<proteinExistence type="predicted"/>
<sequence length="206" mass="23488">MSTRYSSDSYWDDEDMDSSGENGESHPVENNVSETFRDDIETILINPNLNWNSTFCYHKTSMDAPNPVLSIKGLGVVGLPSTSRDVESLKRHSLQAGFERSEGDGAMWEVDASKVTFGNPRWTPYIEEVMEDLCDILNPNCRTKNFRCQLKKLSIHGTGSCPRGGRYSNFRHRPQLYRGPRTLPYPTTKVEHQRLPTDGIIWRNSK</sequence>
<dbReference type="OrthoDB" id="124582at2759"/>
<feature type="region of interest" description="Disordered" evidence="1">
    <location>
        <begin position="1"/>
        <end position="31"/>
    </location>
</feature>
<evidence type="ECO:0000256" key="1">
    <source>
        <dbReference type="SAM" id="MobiDB-lite"/>
    </source>
</evidence>
<reference evidence="2 3" key="1">
    <citation type="submission" date="2021-08" db="EMBL/GenBank/DDBJ databases">
        <title>Draft Genome Sequence of Phanerochaete sordida strain YK-624.</title>
        <authorList>
            <person name="Mori T."/>
            <person name="Dohra H."/>
            <person name="Suzuki T."/>
            <person name="Kawagishi H."/>
            <person name="Hirai H."/>
        </authorList>
    </citation>
    <scope>NUCLEOTIDE SEQUENCE [LARGE SCALE GENOMIC DNA]</scope>
    <source>
        <strain evidence="2 3">YK-624</strain>
    </source>
</reference>
<comment type="caution">
    <text evidence="2">The sequence shown here is derived from an EMBL/GenBank/DDBJ whole genome shotgun (WGS) entry which is preliminary data.</text>
</comment>
<evidence type="ECO:0000313" key="3">
    <source>
        <dbReference type="Proteomes" id="UP000703269"/>
    </source>
</evidence>